<protein>
    <submittedName>
        <fullName evidence="2">Uncharacterized protein</fullName>
    </submittedName>
</protein>
<keyword evidence="1" id="KW-0732">Signal</keyword>
<keyword evidence="3" id="KW-1185">Reference proteome</keyword>
<accession>A0A085LUH1</accession>
<sequence length="111" mass="13051">MARSLFILALVVSISILAVGYVVEEENFPREVKRAYNKLAKAQLRCANKCRRPDGFDSIEVYTLCMKQCRKRRKIPRLERKLLSYPEGEWFKPMIERFRGGMNSDEDEYIA</sequence>
<organism evidence="2 3">
    <name type="scientific">Trichuris suis</name>
    <name type="common">pig whipworm</name>
    <dbReference type="NCBI Taxonomy" id="68888"/>
    <lineage>
        <taxon>Eukaryota</taxon>
        <taxon>Metazoa</taxon>
        <taxon>Ecdysozoa</taxon>
        <taxon>Nematoda</taxon>
        <taxon>Enoplea</taxon>
        <taxon>Dorylaimia</taxon>
        <taxon>Trichinellida</taxon>
        <taxon>Trichuridae</taxon>
        <taxon>Trichuris</taxon>
    </lineage>
</organism>
<evidence type="ECO:0000313" key="3">
    <source>
        <dbReference type="Proteomes" id="UP000030764"/>
    </source>
</evidence>
<evidence type="ECO:0000313" key="2">
    <source>
        <dbReference type="EMBL" id="KFD48617.1"/>
    </source>
</evidence>
<gene>
    <name evidence="2" type="ORF">M513_10472</name>
</gene>
<evidence type="ECO:0000256" key="1">
    <source>
        <dbReference type="SAM" id="SignalP"/>
    </source>
</evidence>
<name>A0A085LUH1_9BILA</name>
<feature type="chain" id="PRO_5001794859" evidence="1">
    <location>
        <begin position="21"/>
        <end position="111"/>
    </location>
</feature>
<feature type="signal peptide" evidence="1">
    <location>
        <begin position="1"/>
        <end position="20"/>
    </location>
</feature>
<reference evidence="2 3" key="1">
    <citation type="journal article" date="2014" name="Nat. Genet.">
        <title>Genome and transcriptome of the porcine whipworm Trichuris suis.</title>
        <authorList>
            <person name="Jex A.R."/>
            <person name="Nejsum P."/>
            <person name="Schwarz E.M."/>
            <person name="Hu L."/>
            <person name="Young N.D."/>
            <person name="Hall R.S."/>
            <person name="Korhonen P.K."/>
            <person name="Liao S."/>
            <person name="Thamsborg S."/>
            <person name="Xia J."/>
            <person name="Xu P."/>
            <person name="Wang S."/>
            <person name="Scheerlinck J.P."/>
            <person name="Hofmann A."/>
            <person name="Sternberg P.W."/>
            <person name="Wang J."/>
            <person name="Gasser R.B."/>
        </authorList>
    </citation>
    <scope>NUCLEOTIDE SEQUENCE [LARGE SCALE GENOMIC DNA]</scope>
    <source>
        <strain evidence="2">DCEP-RM93M</strain>
    </source>
</reference>
<dbReference type="AlphaFoldDB" id="A0A085LUH1"/>
<proteinExistence type="predicted"/>
<dbReference type="Proteomes" id="UP000030764">
    <property type="component" value="Unassembled WGS sequence"/>
</dbReference>
<dbReference type="EMBL" id="KL363288">
    <property type="protein sequence ID" value="KFD48617.1"/>
    <property type="molecule type" value="Genomic_DNA"/>
</dbReference>